<dbReference type="Pfam" id="PF01363">
    <property type="entry name" value="FYVE"/>
    <property type="match status" value="1"/>
</dbReference>
<dbReference type="PANTHER" id="PTHR22870">
    <property type="entry name" value="REGULATOR OF CHROMOSOME CONDENSATION"/>
    <property type="match status" value="1"/>
</dbReference>
<evidence type="ECO:0000256" key="2">
    <source>
        <dbReference type="ARBA" id="ARBA00022737"/>
    </source>
</evidence>
<keyword evidence="2" id="KW-0677">Repeat</keyword>
<dbReference type="Gene3D" id="2.130.10.30">
    <property type="entry name" value="Regulator of chromosome condensation 1/beta-lactamase-inhibitor protein II"/>
    <property type="match status" value="2"/>
</dbReference>
<dbReference type="PROSITE" id="PS51514">
    <property type="entry name" value="BRX"/>
    <property type="match status" value="1"/>
</dbReference>
<evidence type="ECO:0000313" key="11">
    <source>
        <dbReference type="Proteomes" id="UP000504607"/>
    </source>
</evidence>
<dbReference type="SUPFAM" id="SSF50985">
    <property type="entry name" value="RCC1/BLIP-II"/>
    <property type="match status" value="1"/>
</dbReference>
<dbReference type="PANTHER" id="PTHR22870:SF350">
    <property type="entry name" value="F12P19.9 PROTEIN"/>
    <property type="match status" value="1"/>
</dbReference>
<feature type="region of interest" description="Disordered" evidence="8">
    <location>
        <begin position="930"/>
        <end position="962"/>
    </location>
</feature>
<evidence type="ECO:0000259" key="10">
    <source>
        <dbReference type="PROSITE" id="PS51514"/>
    </source>
</evidence>
<dbReference type="InterPro" id="IPR013083">
    <property type="entry name" value="Znf_RING/FYVE/PHD"/>
</dbReference>
<dbReference type="InterPro" id="IPR009091">
    <property type="entry name" value="RCC1/BLIP-II"/>
</dbReference>
<dbReference type="InterPro" id="IPR013591">
    <property type="entry name" value="Brevis_radix_dom"/>
</dbReference>
<gene>
    <name evidence="12" type="primary">LOC105034955</name>
</gene>
<feature type="repeat" description="RCC1" evidence="6">
    <location>
        <begin position="547"/>
        <end position="598"/>
    </location>
</feature>
<dbReference type="InterPro" id="IPR001849">
    <property type="entry name" value="PH_domain"/>
</dbReference>
<dbReference type="InterPro" id="IPR017455">
    <property type="entry name" value="Znf_FYVE-rel"/>
</dbReference>
<feature type="repeat" description="RCC1" evidence="6">
    <location>
        <begin position="377"/>
        <end position="431"/>
    </location>
</feature>
<feature type="domain" description="FYVE-type" evidence="9">
    <location>
        <begin position="655"/>
        <end position="717"/>
    </location>
</feature>
<feature type="repeat" description="RCC1" evidence="6">
    <location>
        <begin position="599"/>
        <end position="650"/>
    </location>
</feature>
<dbReference type="OrthoDB" id="5981550at2759"/>
<feature type="domain" description="BRX" evidence="10">
    <location>
        <begin position="1033"/>
        <end position="1088"/>
    </location>
</feature>
<feature type="coiled-coil region" evidence="7">
    <location>
        <begin position="849"/>
        <end position="929"/>
    </location>
</feature>
<dbReference type="PROSITE" id="PS00626">
    <property type="entry name" value="RCC1_2"/>
    <property type="match status" value="2"/>
</dbReference>
<dbReference type="Gene3D" id="3.30.40.10">
    <property type="entry name" value="Zinc/RING finger domain, C3HC4 (zinc finger)"/>
    <property type="match status" value="1"/>
</dbReference>
<dbReference type="Pfam" id="PF16457">
    <property type="entry name" value="PH_12"/>
    <property type="match status" value="1"/>
</dbReference>
<proteinExistence type="predicted"/>
<evidence type="ECO:0000256" key="1">
    <source>
        <dbReference type="ARBA" id="ARBA00022723"/>
    </source>
</evidence>
<dbReference type="Pfam" id="PF25390">
    <property type="entry name" value="WD40_RLD"/>
    <property type="match status" value="1"/>
</dbReference>
<dbReference type="KEGG" id="egu:105034955"/>
<evidence type="ECO:0000256" key="4">
    <source>
        <dbReference type="ARBA" id="ARBA00022833"/>
    </source>
</evidence>
<dbReference type="PRINTS" id="PR00633">
    <property type="entry name" value="RCCNDNSATION"/>
</dbReference>
<dbReference type="Gene3D" id="2.30.29.30">
    <property type="entry name" value="Pleckstrin-homology domain (PH domain)/Phosphotyrosine-binding domain (PTB)"/>
    <property type="match status" value="1"/>
</dbReference>
<dbReference type="SUPFAM" id="SSF50729">
    <property type="entry name" value="PH domain-like"/>
    <property type="match status" value="1"/>
</dbReference>
<dbReference type="PROSITE" id="PS50178">
    <property type="entry name" value="ZF_FYVE"/>
    <property type="match status" value="1"/>
</dbReference>
<evidence type="ECO:0000256" key="3">
    <source>
        <dbReference type="ARBA" id="ARBA00022771"/>
    </source>
</evidence>
<dbReference type="SMART" id="SM00064">
    <property type="entry name" value="FYVE"/>
    <property type="match status" value="1"/>
</dbReference>
<evidence type="ECO:0000256" key="7">
    <source>
        <dbReference type="SAM" id="Coils"/>
    </source>
</evidence>
<evidence type="ECO:0000256" key="8">
    <source>
        <dbReference type="SAM" id="MobiDB-lite"/>
    </source>
</evidence>
<dbReference type="AlphaFoldDB" id="A0A6I9QH92"/>
<feature type="repeat" description="RCC1" evidence="6">
    <location>
        <begin position="432"/>
        <end position="483"/>
    </location>
</feature>
<keyword evidence="11" id="KW-1185">Reference proteome</keyword>
<keyword evidence="3 5" id="KW-0863">Zinc-finger</keyword>
<dbReference type="RefSeq" id="XP_010908615.1">
    <property type="nucleotide sequence ID" value="XM_010910313.3"/>
</dbReference>
<evidence type="ECO:0000256" key="6">
    <source>
        <dbReference type="PROSITE-ProRule" id="PRU00235"/>
    </source>
</evidence>
<dbReference type="Pfam" id="PF13713">
    <property type="entry name" value="BRX_N"/>
    <property type="match status" value="1"/>
</dbReference>
<protein>
    <submittedName>
        <fullName evidence="12">PH, RCC1 and FYVE domains-containing protein 1</fullName>
    </submittedName>
</protein>
<keyword evidence="7" id="KW-0175">Coiled coil</keyword>
<evidence type="ECO:0000256" key="5">
    <source>
        <dbReference type="PROSITE-ProRule" id="PRU00091"/>
    </source>
</evidence>
<evidence type="ECO:0000259" key="9">
    <source>
        <dbReference type="PROSITE" id="PS50178"/>
    </source>
</evidence>
<dbReference type="InterPro" id="IPR051210">
    <property type="entry name" value="Ub_ligase/GEF_domain"/>
</dbReference>
<dbReference type="InterPro" id="IPR000408">
    <property type="entry name" value="Reg_chr_condens"/>
</dbReference>
<dbReference type="InterPro" id="IPR011993">
    <property type="entry name" value="PH-like_dom_sf"/>
</dbReference>
<dbReference type="Proteomes" id="UP000504607">
    <property type="component" value="Unplaced"/>
</dbReference>
<dbReference type="CDD" id="cd13365">
    <property type="entry name" value="PH_PLC_plant-like"/>
    <property type="match status" value="1"/>
</dbReference>
<dbReference type="Pfam" id="PF08381">
    <property type="entry name" value="BRX"/>
    <property type="match status" value="1"/>
</dbReference>
<feature type="repeat" description="RCC1" evidence="6">
    <location>
        <begin position="325"/>
        <end position="376"/>
    </location>
</feature>
<feature type="repeat" description="RCC1" evidence="6">
    <location>
        <begin position="265"/>
        <end position="324"/>
    </location>
</feature>
<evidence type="ECO:0000313" key="12">
    <source>
        <dbReference type="RefSeq" id="XP_010908615.1"/>
    </source>
</evidence>
<keyword evidence="1" id="KW-0479">Metal-binding</keyword>
<dbReference type="PROSITE" id="PS50012">
    <property type="entry name" value="RCC1_3"/>
    <property type="match status" value="7"/>
</dbReference>
<feature type="repeat" description="RCC1" evidence="6">
    <location>
        <begin position="495"/>
        <end position="546"/>
    </location>
</feature>
<dbReference type="InterPro" id="IPR000306">
    <property type="entry name" value="Znf_FYVE"/>
</dbReference>
<dbReference type="InterPro" id="IPR058923">
    <property type="entry name" value="RCC1-like_dom"/>
</dbReference>
<dbReference type="InterPro" id="IPR027988">
    <property type="entry name" value="BRX_N"/>
</dbReference>
<name>A0A6I9QH92_ELAGV</name>
<dbReference type="GO" id="GO:0008270">
    <property type="term" value="F:zinc ion binding"/>
    <property type="evidence" value="ECO:0007669"/>
    <property type="project" value="UniProtKB-KW"/>
</dbReference>
<dbReference type="SUPFAM" id="SSF57903">
    <property type="entry name" value="FYVE/PHD zinc finger"/>
    <property type="match status" value="1"/>
</dbReference>
<dbReference type="InParanoid" id="A0A6I9QH92"/>
<dbReference type="InterPro" id="IPR011011">
    <property type="entry name" value="Znf_FYVE_PHD"/>
</dbReference>
<reference evidence="12" key="1">
    <citation type="submission" date="2025-08" db="UniProtKB">
        <authorList>
            <consortium name="RefSeq"/>
        </authorList>
    </citation>
    <scope>IDENTIFICATION</scope>
</reference>
<accession>A0A6I9QH92</accession>
<organism evidence="11 12">
    <name type="scientific">Elaeis guineensis var. tenera</name>
    <name type="common">Oil palm</name>
    <dbReference type="NCBI Taxonomy" id="51953"/>
    <lineage>
        <taxon>Eukaryota</taxon>
        <taxon>Viridiplantae</taxon>
        <taxon>Streptophyta</taxon>
        <taxon>Embryophyta</taxon>
        <taxon>Tracheophyta</taxon>
        <taxon>Spermatophyta</taxon>
        <taxon>Magnoliopsida</taxon>
        <taxon>Liliopsida</taxon>
        <taxon>Arecaceae</taxon>
        <taxon>Arecoideae</taxon>
        <taxon>Cocoseae</taxon>
        <taxon>Elaeidinae</taxon>
        <taxon>Elaeis</taxon>
    </lineage>
</organism>
<keyword evidence="4" id="KW-0862">Zinc</keyword>
<dbReference type="GeneID" id="105034955"/>
<feature type="compositionally biased region" description="Polar residues" evidence="8">
    <location>
        <begin position="934"/>
        <end position="957"/>
    </location>
</feature>
<sequence>MAENFARRTPSDRGIEQAIIALKKGAHLLKCGRRGKPRFCPFRLSTDEKILIWYSGDKEKHLKLIAVSKVVLGQQTVNFLRHCQPEKESQSFSLIYQNGERSLDLICKDKEQAESWFIGLKALVSGSHHPRTLANLRNSRGSYSCVNSPIGHVRTKHKLGLLQDSVKFSKVRSLYGSPSQSLLERYFSDSVLSSSDVFYSPKKRTLSDVQPHWDKMLPHIPFTISDSFRDISDYNLIKEPRVVLTSKISSSDHVFPIIDKTDSLKDVFMWGEGLGGILGGTLSSLDIDCSNVNALLPKLLDSTRMLDVQNISCGEKHAALVTKLGEVFCWGEENGGRLGHKVNMDVNCPKVIESLSNVHVQTVACGGQRTYALTSLGELYVWGDDDHGLGLSGDRSSRSQWFPHRIAGPLDGICISRVACGEWHTAIVSSSGQLFTSGEGTFGVLGHGNLRSVSQPKSVESLKGLRVKSVACGPWHTAAVVEIIIGNYKSNTPGGKLFTWGDSDKGRLGHADKERKLLPTCVASLVDCDFVQVSCGTALTVALTVTGIVFTMGSAINGQLGNPQAEDVSIATVEGLLKSEFVKEISSGSFHVAVLTTKGKVYTWGKGASGQLGLGDTKDRSSPALVEALENRNVQSVACGSNFTAAICLHKSVSSKDQSICTGCKMIFGFTRKKHNCYNCGLIFCHSCSSKKAINAALAPNKSKKCRVCDPCFTQLKKLIDPGLSKGVASPRPLKMMHKQFSDLKIRKENKFFTGVSTIYPKPSAHEEIKLADGKIVPMQVGEQNYQDSYVPYLGKTERWGKVPCPLQFSEQAREKSLMTFPMSQELSDVSHVHAQYHSFASKSITHNATNLKQDINKIEKTLKEEVQRLQTEAMFLTQQCQNRNRKLQHYKCKIEETWSLARDEAAKCKAAKDVIKVLTNQMNALSEKLSAGRKTSNIGSTPNNMSMSHPAQANSSRYEDEKLVYGEPRLSNEFQIQEDWDTEGIHHNSTASLKVVTGVDGKFQHHSASKLFVNTHVMGTSTRQCTPRASKAEWVEQDEPGVYITFITLPSGQKGLKRVRFSRRRFSEKEAEQWWEENQSRVYLKYDIERIITLSTK</sequence>